<sequence length="257" mass="29521">MPIPYAPHPTSLHPYSSSGWDDSWAHTPLYLRTYHVEYAAPRKSIRAGKPYVDNDRFKPKDWSRVQNKKKVVKQIYVVKKDGRKDKCSDLNAIDEKLINVLNTSAIGGQGKKKLSVDIPSVESEQSKLKGPKIKNEVPLSKIEVQPRCLLKLKEKDMAWVPKGSIQTQDKDDVHIKGATQLKEKRRFKRRSSNMRFAPNCQNYWLVHHPSDLQVSYAPMSWNSSYNMFGYPLCFNFGPRMPYGSLYHGGLSPNCYAY</sequence>
<gene>
    <name evidence="1" type="ORF">PVAP13_1NG240800</name>
</gene>
<accession>A0A8T0X5M6</accession>
<protein>
    <submittedName>
        <fullName evidence="1">Uncharacterized protein</fullName>
    </submittedName>
</protein>
<name>A0A8T0X5M6_PANVG</name>
<evidence type="ECO:0000313" key="2">
    <source>
        <dbReference type="Proteomes" id="UP000823388"/>
    </source>
</evidence>
<comment type="caution">
    <text evidence="1">The sequence shown here is derived from an EMBL/GenBank/DDBJ whole genome shotgun (WGS) entry which is preliminary data.</text>
</comment>
<dbReference type="AlphaFoldDB" id="A0A8T0X5M6"/>
<evidence type="ECO:0000313" key="1">
    <source>
        <dbReference type="EMBL" id="KAG2650909.1"/>
    </source>
</evidence>
<dbReference type="Proteomes" id="UP000823388">
    <property type="component" value="Chromosome 1N"/>
</dbReference>
<keyword evidence="2" id="KW-1185">Reference proteome</keyword>
<dbReference type="EMBL" id="CM029038">
    <property type="protein sequence ID" value="KAG2650909.1"/>
    <property type="molecule type" value="Genomic_DNA"/>
</dbReference>
<proteinExistence type="predicted"/>
<reference evidence="1" key="1">
    <citation type="submission" date="2020-05" db="EMBL/GenBank/DDBJ databases">
        <title>WGS assembly of Panicum virgatum.</title>
        <authorList>
            <person name="Lovell J.T."/>
            <person name="Jenkins J."/>
            <person name="Shu S."/>
            <person name="Juenger T.E."/>
            <person name="Schmutz J."/>
        </authorList>
    </citation>
    <scope>NUCLEOTIDE SEQUENCE</scope>
    <source>
        <strain evidence="1">AP13</strain>
    </source>
</reference>
<organism evidence="1 2">
    <name type="scientific">Panicum virgatum</name>
    <name type="common">Blackwell switchgrass</name>
    <dbReference type="NCBI Taxonomy" id="38727"/>
    <lineage>
        <taxon>Eukaryota</taxon>
        <taxon>Viridiplantae</taxon>
        <taxon>Streptophyta</taxon>
        <taxon>Embryophyta</taxon>
        <taxon>Tracheophyta</taxon>
        <taxon>Spermatophyta</taxon>
        <taxon>Magnoliopsida</taxon>
        <taxon>Liliopsida</taxon>
        <taxon>Poales</taxon>
        <taxon>Poaceae</taxon>
        <taxon>PACMAD clade</taxon>
        <taxon>Panicoideae</taxon>
        <taxon>Panicodae</taxon>
        <taxon>Paniceae</taxon>
        <taxon>Panicinae</taxon>
        <taxon>Panicum</taxon>
        <taxon>Panicum sect. Hiantes</taxon>
    </lineage>
</organism>